<accession>A0A420BG94</accession>
<name>A0A420BG94_SPHD1</name>
<dbReference type="InterPro" id="IPR000073">
    <property type="entry name" value="AB_hydrolase_1"/>
</dbReference>
<dbReference type="InterPro" id="IPR052897">
    <property type="entry name" value="Sec-Metab_Biosynth_Hydrolase"/>
</dbReference>
<dbReference type="SUPFAM" id="SSF53474">
    <property type="entry name" value="alpha/beta-Hydrolases"/>
    <property type="match status" value="1"/>
</dbReference>
<dbReference type="InterPro" id="IPR029058">
    <property type="entry name" value="AB_hydrolase_fold"/>
</dbReference>
<dbReference type="EMBL" id="RAPY01000001">
    <property type="protein sequence ID" value="RKE55709.1"/>
    <property type="molecule type" value="Genomic_DNA"/>
</dbReference>
<keyword evidence="3" id="KW-1185">Reference proteome</keyword>
<dbReference type="RefSeq" id="WP_120257468.1">
    <property type="nucleotide sequence ID" value="NZ_RAPY01000001.1"/>
</dbReference>
<dbReference type="AlphaFoldDB" id="A0A420BG94"/>
<feature type="domain" description="AB hydrolase-1" evidence="1">
    <location>
        <begin position="8"/>
        <end position="219"/>
    </location>
</feature>
<evidence type="ECO:0000259" key="1">
    <source>
        <dbReference type="Pfam" id="PF12697"/>
    </source>
</evidence>
<evidence type="ECO:0000313" key="3">
    <source>
        <dbReference type="Proteomes" id="UP000286246"/>
    </source>
</evidence>
<comment type="caution">
    <text evidence="2">The sequence shown here is derived from an EMBL/GenBank/DDBJ whole genome shotgun (WGS) entry which is preliminary data.</text>
</comment>
<evidence type="ECO:0000313" key="2">
    <source>
        <dbReference type="EMBL" id="RKE55709.1"/>
    </source>
</evidence>
<dbReference type="Gene3D" id="3.40.50.1820">
    <property type="entry name" value="alpha/beta hydrolase"/>
    <property type="match status" value="1"/>
</dbReference>
<sequence>MGNQNVTIILVHGAWGDGSHWRHVITNLHAEGYTVRSVQNPLTSAEDDIQKTKDLIDLQAGKVILVGHSYGGAVISAAGHHEKVAGLVYIAAFAPDKGESLGGIFGRREPPSGAANLVPDEKGFLWIKYDKFHESFAQDLDEKDAIAMSLAQKPTHGSIFAAEAGEPAWKTKPSWYQVSDNDHMIPPVTQQEMAERINARKIIHLEASHASLATHPNEITALIKEAVEAIS</sequence>
<dbReference type="Proteomes" id="UP000286246">
    <property type="component" value="Unassembled WGS sequence"/>
</dbReference>
<reference evidence="2 3" key="1">
    <citation type="submission" date="2018-09" db="EMBL/GenBank/DDBJ databases">
        <title>Genomic Encyclopedia of Type Strains, Phase III (KMG-III): the genomes of soil and plant-associated and newly described type strains.</title>
        <authorList>
            <person name="Whitman W."/>
        </authorList>
    </citation>
    <scope>NUCLEOTIDE SEQUENCE [LARGE SCALE GENOMIC DNA]</scope>
    <source>
        <strain evidence="2 3">CECT 7938</strain>
    </source>
</reference>
<dbReference type="PANTHER" id="PTHR37017">
    <property type="entry name" value="AB HYDROLASE-1 DOMAIN-CONTAINING PROTEIN-RELATED"/>
    <property type="match status" value="1"/>
</dbReference>
<gene>
    <name evidence="2" type="ORF">DFQ12_0545</name>
</gene>
<dbReference type="Pfam" id="PF12697">
    <property type="entry name" value="Abhydrolase_6"/>
    <property type="match status" value="1"/>
</dbReference>
<protein>
    <submittedName>
        <fullName evidence="2">Pimeloyl-ACP methyl ester carboxylesterase</fullName>
    </submittedName>
</protein>
<organism evidence="2 3">
    <name type="scientific">Sphingobacterium detergens</name>
    <dbReference type="NCBI Taxonomy" id="1145106"/>
    <lineage>
        <taxon>Bacteria</taxon>
        <taxon>Pseudomonadati</taxon>
        <taxon>Bacteroidota</taxon>
        <taxon>Sphingobacteriia</taxon>
        <taxon>Sphingobacteriales</taxon>
        <taxon>Sphingobacteriaceae</taxon>
        <taxon>Sphingobacterium</taxon>
    </lineage>
</organism>
<dbReference type="PANTHER" id="PTHR37017:SF11">
    <property type="entry name" value="ESTERASE_LIPASE_THIOESTERASE DOMAIN-CONTAINING PROTEIN"/>
    <property type="match status" value="1"/>
</dbReference>
<proteinExistence type="predicted"/>
<dbReference type="OrthoDB" id="9112061at2"/>